<organism evidence="2 3">
    <name type="scientific">Tilletiaria anomala (strain ATCC 24038 / CBS 436.72 / UBC 951)</name>
    <dbReference type="NCBI Taxonomy" id="1037660"/>
    <lineage>
        <taxon>Eukaryota</taxon>
        <taxon>Fungi</taxon>
        <taxon>Dikarya</taxon>
        <taxon>Basidiomycota</taxon>
        <taxon>Ustilaginomycotina</taxon>
        <taxon>Exobasidiomycetes</taxon>
        <taxon>Georgefischeriales</taxon>
        <taxon>Tilletiariaceae</taxon>
        <taxon>Tilletiaria</taxon>
    </lineage>
</organism>
<keyword evidence="1" id="KW-0472">Membrane</keyword>
<name>A0A066V345_TILAU</name>
<feature type="transmembrane region" description="Helical" evidence="1">
    <location>
        <begin position="25"/>
        <end position="47"/>
    </location>
</feature>
<gene>
    <name evidence="2" type="ORF">K437DRAFT_62445</name>
</gene>
<reference evidence="2 3" key="1">
    <citation type="submission" date="2014-05" db="EMBL/GenBank/DDBJ databases">
        <title>Draft genome sequence of a rare smut relative, Tilletiaria anomala UBC 951.</title>
        <authorList>
            <consortium name="DOE Joint Genome Institute"/>
            <person name="Toome M."/>
            <person name="Kuo A."/>
            <person name="Henrissat B."/>
            <person name="Lipzen A."/>
            <person name="Tritt A."/>
            <person name="Yoshinaga Y."/>
            <person name="Zane M."/>
            <person name="Barry K."/>
            <person name="Grigoriev I.V."/>
            <person name="Spatafora J.W."/>
            <person name="Aimea M.C."/>
        </authorList>
    </citation>
    <scope>NUCLEOTIDE SEQUENCE [LARGE SCALE GENOMIC DNA]</scope>
    <source>
        <strain evidence="2 3">UBC 951</strain>
    </source>
</reference>
<keyword evidence="1" id="KW-0812">Transmembrane</keyword>
<keyword evidence="1" id="KW-1133">Transmembrane helix</keyword>
<comment type="caution">
    <text evidence="2">The sequence shown here is derived from an EMBL/GenBank/DDBJ whole genome shotgun (WGS) entry which is preliminary data.</text>
</comment>
<evidence type="ECO:0000256" key="1">
    <source>
        <dbReference type="SAM" id="Phobius"/>
    </source>
</evidence>
<dbReference type="InParanoid" id="A0A066V345"/>
<proteinExistence type="predicted"/>
<dbReference type="RefSeq" id="XP_013239957.1">
    <property type="nucleotide sequence ID" value="XM_013384503.1"/>
</dbReference>
<dbReference type="GeneID" id="25267657"/>
<evidence type="ECO:0000313" key="3">
    <source>
        <dbReference type="Proteomes" id="UP000027361"/>
    </source>
</evidence>
<dbReference type="EMBL" id="JMSN01000180">
    <property type="protein sequence ID" value="KDN36137.1"/>
    <property type="molecule type" value="Genomic_DNA"/>
</dbReference>
<accession>A0A066V345</accession>
<evidence type="ECO:0000313" key="2">
    <source>
        <dbReference type="EMBL" id="KDN36137.1"/>
    </source>
</evidence>
<dbReference type="HOGENOM" id="CLU_2185758_0_0_1"/>
<protein>
    <submittedName>
        <fullName evidence="2">Uncharacterized protein</fullName>
    </submittedName>
</protein>
<dbReference type="AlphaFoldDB" id="A0A066V345"/>
<sequence length="109" mass="11806">MLSTFLKMAGNKYSDAHFEIDHPSIYMSGAASLSISLLTLYAVVLLFSKAPELLCSNVVILRCSIDKCTSPSKVIEDADGVHFANALLKDLDGVGLQLETTAVLHYMVI</sequence>
<keyword evidence="3" id="KW-1185">Reference proteome</keyword>
<dbReference type="Proteomes" id="UP000027361">
    <property type="component" value="Unassembled WGS sequence"/>
</dbReference>